<feature type="transmembrane region" description="Helical" evidence="9">
    <location>
        <begin position="384"/>
        <end position="403"/>
    </location>
</feature>
<feature type="transmembrane region" description="Helical" evidence="9">
    <location>
        <begin position="203"/>
        <end position="224"/>
    </location>
</feature>
<keyword evidence="6 9" id="KW-1133">Transmembrane helix</keyword>
<feature type="transmembrane region" description="Helical" evidence="9">
    <location>
        <begin position="164"/>
        <end position="183"/>
    </location>
</feature>
<feature type="transmembrane region" description="Helical" evidence="9">
    <location>
        <begin position="436"/>
        <end position="454"/>
    </location>
</feature>
<evidence type="ECO:0000256" key="9">
    <source>
        <dbReference type="SAM" id="Phobius"/>
    </source>
</evidence>
<feature type="transmembrane region" description="Helical" evidence="9">
    <location>
        <begin position="130"/>
        <end position="152"/>
    </location>
</feature>
<keyword evidence="7 9" id="KW-0472">Membrane</keyword>
<organism evidence="10 11">
    <name type="scientific">Gulosibacter macacae</name>
    <dbReference type="NCBI Taxonomy" id="2488791"/>
    <lineage>
        <taxon>Bacteria</taxon>
        <taxon>Bacillati</taxon>
        <taxon>Actinomycetota</taxon>
        <taxon>Actinomycetes</taxon>
        <taxon>Micrococcales</taxon>
        <taxon>Microbacteriaceae</taxon>
        <taxon>Gulosibacter</taxon>
    </lineage>
</organism>
<dbReference type="OrthoDB" id="9789704at2"/>
<evidence type="ECO:0000256" key="4">
    <source>
        <dbReference type="ARBA" id="ARBA00022475"/>
    </source>
</evidence>
<keyword evidence="11" id="KW-1185">Reference proteome</keyword>
<feature type="transmembrane region" description="Helical" evidence="9">
    <location>
        <begin position="294"/>
        <end position="323"/>
    </location>
</feature>
<comment type="similarity">
    <text evidence="2 8">Belongs to the sodium:solute symporter (SSF) (TC 2.A.21) family.</text>
</comment>
<dbReference type="PANTHER" id="PTHR48086:SF7">
    <property type="entry name" value="SODIUM-SOLUTE SYMPORTER-RELATED"/>
    <property type="match status" value="1"/>
</dbReference>
<feature type="transmembrane region" description="Helical" evidence="9">
    <location>
        <begin position="410"/>
        <end position="430"/>
    </location>
</feature>
<protein>
    <submittedName>
        <fullName evidence="10">Sodium:solute symporter</fullName>
    </submittedName>
</protein>
<reference evidence="10 11" key="1">
    <citation type="submission" date="2018-11" db="EMBL/GenBank/DDBJ databases">
        <title>YIM 102482-1 draft genome.</title>
        <authorList>
            <person name="Li G."/>
            <person name="Jiang Y."/>
        </authorList>
    </citation>
    <scope>NUCLEOTIDE SEQUENCE [LARGE SCALE GENOMIC DNA]</scope>
    <source>
        <strain evidence="10 11">YIM 102482-1</strain>
    </source>
</reference>
<comment type="caution">
    <text evidence="10">The sequence shown here is derived from an EMBL/GenBank/DDBJ whole genome shotgun (WGS) entry which is preliminary data.</text>
</comment>
<feature type="transmembrane region" description="Helical" evidence="9">
    <location>
        <begin position="101"/>
        <end position="124"/>
    </location>
</feature>
<dbReference type="InterPro" id="IPR018212">
    <property type="entry name" value="Na/solute_symporter_CS"/>
</dbReference>
<dbReference type="Pfam" id="PF00474">
    <property type="entry name" value="SSF"/>
    <property type="match status" value="1"/>
</dbReference>
<feature type="transmembrane region" description="Helical" evidence="9">
    <location>
        <begin position="58"/>
        <end position="80"/>
    </location>
</feature>
<evidence type="ECO:0000256" key="5">
    <source>
        <dbReference type="ARBA" id="ARBA00022692"/>
    </source>
</evidence>
<sequence length="501" mass="52343">MLGVGYWGYRRTKSHSDYLVAGRRLGTFMYASTLSALVLGGASLVGGIGLGYKWGISGAWLVTAIALGVLLLSALLAKRLTKLRIYTVSQMLDLRYGGRSAGFSGTVMFLYTFMLAVTSTLAYATVFHVLFGWETWVGILVGGVVVVLYSSLGGMWSITITDMAQFIVTTVGVFAVLLPMALINAGGYDAIVTRLGDSFASPFAIGGSTIVTYIVIYTLSLLIGQDIWQRVFTARTPAIAQRGGIGAGVYCLVFGIVGAIIGMAAHALLPDLEKPDQAFAAIVEATLPHGIRGLVLAAGLAAMMSTASGALIAASTVFTADLLPLMFRRFRGNAVDAAAGTSAEDAGHGDEFGLRGFRGSMMVIGAAVVVTAMSLDSVVGALTIAYNILVGGLLVPIIGGIVWKRATRIGAYAAIIAGAVAVIVGMLIWGDLANEPIYVGLGASAIAFVIASLVSKPTPEAVMTEWRQRLARGDHDDLSLDTATVAAGQFEHLATETVPKR</sequence>
<keyword evidence="5 9" id="KW-0812">Transmembrane</keyword>
<evidence type="ECO:0000256" key="6">
    <source>
        <dbReference type="ARBA" id="ARBA00022989"/>
    </source>
</evidence>
<evidence type="ECO:0000256" key="1">
    <source>
        <dbReference type="ARBA" id="ARBA00004141"/>
    </source>
</evidence>
<dbReference type="InterPro" id="IPR001734">
    <property type="entry name" value="Na/solute_symporter"/>
</dbReference>
<comment type="subcellular location">
    <subcellularLocation>
        <location evidence="1">Membrane</location>
        <topology evidence="1">Multi-pass membrane protein</topology>
    </subcellularLocation>
</comment>
<feature type="transmembrane region" description="Helical" evidence="9">
    <location>
        <begin position="28"/>
        <end position="52"/>
    </location>
</feature>
<dbReference type="PROSITE" id="PS00457">
    <property type="entry name" value="NA_SOLUT_SYMP_2"/>
    <property type="match status" value="1"/>
</dbReference>
<evidence type="ECO:0000313" key="11">
    <source>
        <dbReference type="Proteomes" id="UP000274391"/>
    </source>
</evidence>
<keyword evidence="3" id="KW-0813">Transport</keyword>
<evidence type="ECO:0000256" key="3">
    <source>
        <dbReference type="ARBA" id="ARBA00022448"/>
    </source>
</evidence>
<dbReference type="InterPro" id="IPR050277">
    <property type="entry name" value="Sodium:Solute_Symporter"/>
</dbReference>
<evidence type="ECO:0000256" key="7">
    <source>
        <dbReference type="ARBA" id="ARBA00023136"/>
    </source>
</evidence>
<dbReference type="PANTHER" id="PTHR48086">
    <property type="entry name" value="SODIUM/PROLINE SYMPORTER-RELATED"/>
    <property type="match status" value="1"/>
</dbReference>
<feature type="transmembrane region" description="Helical" evidence="9">
    <location>
        <begin position="361"/>
        <end position="378"/>
    </location>
</feature>
<evidence type="ECO:0000256" key="8">
    <source>
        <dbReference type="RuleBase" id="RU362091"/>
    </source>
</evidence>
<dbReference type="EMBL" id="RQVS01000008">
    <property type="protein sequence ID" value="RRJ86655.1"/>
    <property type="molecule type" value="Genomic_DNA"/>
</dbReference>
<evidence type="ECO:0000313" key="10">
    <source>
        <dbReference type="EMBL" id="RRJ86655.1"/>
    </source>
</evidence>
<dbReference type="GO" id="GO:0046942">
    <property type="term" value="P:carboxylic acid transport"/>
    <property type="evidence" value="ECO:0007669"/>
    <property type="project" value="UniProtKB-ARBA"/>
</dbReference>
<dbReference type="InterPro" id="IPR038377">
    <property type="entry name" value="Na/Glc_symporter_sf"/>
</dbReference>
<dbReference type="Proteomes" id="UP000274391">
    <property type="component" value="Unassembled WGS sequence"/>
</dbReference>
<feature type="transmembrane region" description="Helical" evidence="9">
    <location>
        <begin position="245"/>
        <end position="269"/>
    </location>
</feature>
<dbReference type="GO" id="GO:0022857">
    <property type="term" value="F:transmembrane transporter activity"/>
    <property type="evidence" value="ECO:0007669"/>
    <property type="project" value="InterPro"/>
</dbReference>
<keyword evidence="4" id="KW-1003">Cell membrane</keyword>
<dbReference type="Gene3D" id="1.20.1730.10">
    <property type="entry name" value="Sodium/glucose cotransporter"/>
    <property type="match status" value="1"/>
</dbReference>
<evidence type="ECO:0000256" key="2">
    <source>
        <dbReference type="ARBA" id="ARBA00006434"/>
    </source>
</evidence>
<accession>A0A3P3VV01</accession>
<dbReference type="CDD" id="cd11479">
    <property type="entry name" value="SLC5sbd_u3"/>
    <property type="match status" value="1"/>
</dbReference>
<dbReference type="AlphaFoldDB" id="A0A3P3VV01"/>
<name>A0A3P3VV01_9MICO</name>
<gene>
    <name evidence="10" type="ORF">EG850_07915</name>
</gene>
<dbReference type="GO" id="GO:0005886">
    <property type="term" value="C:plasma membrane"/>
    <property type="evidence" value="ECO:0007669"/>
    <property type="project" value="TreeGrafter"/>
</dbReference>
<proteinExistence type="inferred from homology"/>
<dbReference type="PROSITE" id="PS50283">
    <property type="entry name" value="NA_SOLUT_SYMP_3"/>
    <property type="match status" value="1"/>
</dbReference>